<dbReference type="OrthoDB" id="8558511at2"/>
<dbReference type="Gene3D" id="1.20.1600.10">
    <property type="entry name" value="Outer membrane efflux proteins (OEP)"/>
    <property type="match status" value="1"/>
</dbReference>
<dbReference type="GO" id="GO:1990281">
    <property type="term" value="C:efflux pump complex"/>
    <property type="evidence" value="ECO:0007669"/>
    <property type="project" value="TreeGrafter"/>
</dbReference>
<gene>
    <name evidence="10" type="ordered locus">Tbd_1748</name>
</gene>
<dbReference type="PANTHER" id="PTHR30026:SF20">
    <property type="entry name" value="OUTER MEMBRANE PROTEIN TOLC"/>
    <property type="match status" value="1"/>
</dbReference>
<keyword evidence="7" id="KW-0998">Cell outer membrane</keyword>
<comment type="similarity">
    <text evidence="2">Belongs to the outer membrane factor (OMF) (TC 1.B.17) family.</text>
</comment>
<evidence type="ECO:0000256" key="9">
    <source>
        <dbReference type="SAM" id="SignalP"/>
    </source>
</evidence>
<dbReference type="RefSeq" id="WP_011312260.1">
    <property type="nucleotide sequence ID" value="NC_007404.1"/>
</dbReference>
<dbReference type="AlphaFoldDB" id="Q3SI32"/>
<dbReference type="SUPFAM" id="SSF56954">
    <property type="entry name" value="Outer membrane efflux proteins (OEP)"/>
    <property type="match status" value="1"/>
</dbReference>
<evidence type="ECO:0000313" key="10">
    <source>
        <dbReference type="EMBL" id="AAZ97701.1"/>
    </source>
</evidence>
<keyword evidence="3" id="KW-0813">Transport</keyword>
<dbReference type="GO" id="GO:0009279">
    <property type="term" value="C:cell outer membrane"/>
    <property type="evidence" value="ECO:0007669"/>
    <property type="project" value="UniProtKB-SubCell"/>
</dbReference>
<comment type="subcellular location">
    <subcellularLocation>
        <location evidence="1">Cell outer membrane</location>
    </subcellularLocation>
</comment>
<dbReference type="PANTHER" id="PTHR30026">
    <property type="entry name" value="OUTER MEMBRANE PROTEIN TOLC"/>
    <property type="match status" value="1"/>
</dbReference>
<keyword evidence="11" id="KW-1185">Reference proteome</keyword>
<feature type="signal peptide" evidence="9">
    <location>
        <begin position="1"/>
        <end position="19"/>
    </location>
</feature>
<evidence type="ECO:0000313" key="11">
    <source>
        <dbReference type="Proteomes" id="UP000008291"/>
    </source>
</evidence>
<evidence type="ECO:0000256" key="1">
    <source>
        <dbReference type="ARBA" id="ARBA00004442"/>
    </source>
</evidence>
<dbReference type="GO" id="GO:0015562">
    <property type="term" value="F:efflux transmembrane transporter activity"/>
    <property type="evidence" value="ECO:0007669"/>
    <property type="project" value="InterPro"/>
</dbReference>
<dbReference type="Proteomes" id="UP000008291">
    <property type="component" value="Chromosome"/>
</dbReference>
<dbReference type="GO" id="GO:0015288">
    <property type="term" value="F:porin activity"/>
    <property type="evidence" value="ECO:0007669"/>
    <property type="project" value="TreeGrafter"/>
</dbReference>
<accession>Q3SI32</accession>
<evidence type="ECO:0000256" key="5">
    <source>
        <dbReference type="ARBA" id="ARBA00022692"/>
    </source>
</evidence>
<evidence type="ECO:0000256" key="6">
    <source>
        <dbReference type="ARBA" id="ARBA00023136"/>
    </source>
</evidence>
<keyword evidence="9" id="KW-0732">Signal</keyword>
<feature type="coiled-coil region" evidence="8">
    <location>
        <begin position="314"/>
        <end position="341"/>
    </location>
</feature>
<keyword evidence="4" id="KW-1134">Transmembrane beta strand</keyword>
<dbReference type="KEGG" id="tbd:Tbd_1748"/>
<dbReference type="eggNOG" id="COG1538">
    <property type="taxonomic scope" value="Bacteria"/>
</dbReference>
<evidence type="ECO:0000256" key="2">
    <source>
        <dbReference type="ARBA" id="ARBA00007613"/>
    </source>
</evidence>
<dbReference type="InterPro" id="IPR051906">
    <property type="entry name" value="TolC-like"/>
</dbReference>
<dbReference type="EMBL" id="CP000116">
    <property type="protein sequence ID" value="AAZ97701.1"/>
    <property type="molecule type" value="Genomic_DNA"/>
</dbReference>
<dbReference type="InterPro" id="IPR003423">
    <property type="entry name" value="OMP_efflux"/>
</dbReference>
<keyword evidence="6" id="KW-0472">Membrane</keyword>
<protein>
    <submittedName>
        <fullName evidence="10">Putative outer membrane protein</fullName>
    </submittedName>
</protein>
<dbReference type="STRING" id="292415.Tbd_1748"/>
<evidence type="ECO:0000256" key="8">
    <source>
        <dbReference type="SAM" id="Coils"/>
    </source>
</evidence>
<sequence length="395" mass="43276">MRHTVLIFVGLLLAQPACAGNLRTALDQAWDRNPDARVLEARRAESDAQAVAANSLLPGAPALVVGHRSDQLNDDAGAREWEAGVEMPMWLPGQRGARQREAHAGRSGLEASIRALRLKLAGELRETIWQLRATQAQIQLDEARVQTAEKLAQDVAKRVRAGELARTDLNLAQNEWRSAQAILLQSRSELLQAEQAYAALTGDTTPPEDSAEDARAQALSDDHPLLEEARLAIDVAQAQVEVARQSRRDNPEVALSTRRERNAREPYANTVALELRLPLATAARNLPLTSAAQTALTGARSEYRRLGVALEHRRQQAEQALAAADQLLALAQQQRDAARENLGLIQKAFDLGETDLFTLMRVRTAAFEAEQAYSQQQIAQALARARLNQAQGVLP</sequence>
<keyword evidence="8" id="KW-0175">Coiled coil</keyword>
<proteinExistence type="inferred from homology"/>
<keyword evidence="5" id="KW-0812">Transmembrane</keyword>
<feature type="chain" id="PRO_5004228884" evidence="9">
    <location>
        <begin position="20"/>
        <end position="395"/>
    </location>
</feature>
<dbReference type="Pfam" id="PF02321">
    <property type="entry name" value="OEP"/>
    <property type="match status" value="2"/>
</dbReference>
<evidence type="ECO:0000256" key="7">
    <source>
        <dbReference type="ARBA" id="ARBA00023237"/>
    </source>
</evidence>
<dbReference type="HOGENOM" id="CLU_045519_0_0_4"/>
<evidence type="ECO:0000256" key="4">
    <source>
        <dbReference type="ARBA" id="ARBA00022452"/>
    </source>
</evidence>
<organism evidence="10 11">
    <name type="scientific">Thiobacillus denitrificans (strain ATCC 25259 / T1)</name>
    <dbReference type="NCBI Taxonomy" id="292415"/>
    <lineage>
        <taxon>Bacteria</taxon>
        <taxon>Pseudomonadati</taxon>
        <taxon>Pseudomonadota</taxon>
        <taxon>Betaproteobacteria</taxon>
        <taxon>Nitrosomonadales</taxon>
        <taxon>Thiobacillaceae</taxon>
        <taxon>Thiobacillus</taxon>
    </lineage>
</organism>
<reference evidence="10 11" key="1">
    <citation type="journal article" date="2006" name="J. Bacteriol.">
        <title>The genome sequence of the obligately chemolithoautotrophic, facultatively anaerobic bacterium Thiobacillus denitrificans.</title>
        <authorList>
            <person name="Beller H.R."/>
            <person name="Chain P.S."/>
            <person name="Letain T.E."/>
            <person name="Chakicherla A."/>
            <person name="Larimer F.W."/>
            <person name="Richardson P.M."/>
            <person name="Coleman M.A."/>
            <person name="Wood A.P."/>
            <person name="Kelly D.P."/>
        </authorList>
    </citation>
    <scope>NUCLEOTIDE SEQUENCE [LARGE SCALE GENOMIC DNA]</scope>
    <source>
        <strain evidence="10 11">ATCC 25259</strain>
    </source>
</reference>
<evidence type="ECO:0000256" key="3">
    <source>
        <dbReference type="ARBA" id="ARBA00022448"/>
    </source>
</evidence>
<name>Q3SI32_THIDA</name>